<dbReference type="PIRSF" id="PIRSF010386">
    <property type="entry name" value="RocB"/>
    <property type="match status" value="1"/>
</dbReference>
<name>A0A318SKG7_9DEIO</name>
<evidence type="ECO:0000313" key="4">
    <source>
        <dbReference type="Proteomes" id="UP000248326"/>
    </source>
</evidence>
<keyword evidence="1" id="KW-0378">Hydrolase</keyword>
<keyword evidence="2" id="KW-0862">Zinc</keyword>
<accession>A0A318SKG7</accession>
<dbReference type="RefSeq" id="WP_110885967.1">
    <property type="nucleotide sequence ID" value="NZ_QJSX01000004.1"/>
</dbReference>
<dbReference type="PANTHER" id="PTHR43808:SF27">
    <property type="entry name" value="PROTEIN ROCB"/>
    <property type="match status" value="1"/>
</dbReference>
<dbReference type="Proteomes" id="UP000248326">
    <property type="component" value="Unassembled WGS sequence"/>
</dbReference>
<comment type="caution">
    <text evidence="3">The sequence shown here is derived from an EMBL/GenBank/DDBJ whole genome shotgun (WGS) entry which is preliminary data.</text>
</comment>
<dbReference type="GO" id="GO:0016787">
    <property type="term" value="F:hydrolase activity"/>
    <property type="evidence" value="ECO:0007669"/>
    <property type="project" value="UniProtKB-KW"/>
</dbReference>
<dbReference type="EMBL" id="QJSX01000004">
    <property type="protein sequence ID" value="PYE54849.1"/>
    <property type="molecule type" value="Genomic_DNA"/>
</dbReference>
<dbReference type="Pfam" id="PF01546">
    <property type="entry name" value="Peptidase_M20"/>
    <property type="match status" value="1"/>
</dbReference>
<organism evidence="3 4">
    <name type="scientific">Deinococcus yavapaiensis KR-236</name>
    <dbReference type="NCBI Taxonomy" id="694435"/>
    <lineage>
        <taxon>Bacteria</taxon>
        <taxon>Thermotogati</taxon>
        <taxon>Deinococcota</taxon>
        <taxon>Deinococci</taxon>
        <taxon>Deinococcales</taxon>
        <taxon>Deinococcaceae</taxon>
        <taxon>Deinococcus</taxon>
    </lineage>
</organism>
<dbReference type="SUPFAM" id="SSF53187">
    <property type="entry name" value="Zn-dependent exopeptidases"/>
    <property type="match status" value="1"/>
</dbReference>
<dbReference type="Gene3D" id="3.40.630.10">
    <property type="entry name" value="Zn peptidases"/>
    <property type="match status" value="1"/>
</dbReference>
<sequence>MTLSSTTLPHVLSTLARTWTLELVGKPSVTSSPDEAAFGPWLASRLRSLAYFADRPDDVWLERTKDDARERFVVFALVRGRGERTVLLTGHYDVVGVENYGPLADDAGRPERLAPRLVEDLRARGSSAADRLAFTDLASGEFLPGRGLLDMKGGLGAGLAVLEAFSRHEDREGNLLFVAVPDEEDASHGMRTAAPLLPTISARHDLDFVGAVNLDAETDLGSGALGRSVFLGSVGKLLPSVLLVGRPTHAGTPFDGLSASLMASELVRLVENNPDFADPGLPGEPGTPPVLLQLADSKDRYDVTTPDTVWCAFNILTRQWGVTDVLRAFTDGARQALRCALDVTRERAERHARFAATPPATFDHAPRVLTYAELRALVDRAGKGADLDALAVRLAGDSSLDTPRVSRLLTEAAVRLADVRGPAAVVTFASLYYPAALLGDAPKALRLRRAVEKVTARLAHETGESLTVRNFFTGVSDMSFLAGRPDAEDVSAVNANSPAYGSRLTFDYDRLAECALPSVNAGPWGRDYHQRTERAHVRYAFETLPALLAALCEEMLTGEPS</sequence>
<protein>
    <submittedName>
        <fullName evidence="3">Arginine utilization protein RocB</fullName>
    </submittedName>
</protein>
<dbReference type="InterPro" id="IPR002933">
    <property type="entry name" value="Peptidase_M20"/>
</dbReference>
<proteinExistence type="predicted"/>
<evidence type="ECO:0000256" key="2">
    <source>
        <dbReference type="ARBA" id="ARBA00022833"/>
    </source>
</evidence>
<dbReference type="InterPro" id="IPR050072">
    <property type="entry name" value="Peptidase_M20A"/>
</dbReference>
<dbReference type="PROSITE" id="PS00758">
    <property type="entry name" value="ARGE_DAPE_CPG2_1"/>
    <property type="match status" value="1"/>
</dbReference>
<gene>
    <name evidence="3" type="ORF">DES52_104120</name>
</gene>
<evidence type="ECO:0000313" key="3">
    <source>
        <dbReference type="EMBL" id="PYE54849.1"/>
    </source>
</evidence>
<reference evidence="3 4" key="1">
    <citation type="submission" date="2018-06" db="EMBL/GenBank/DDBJ databases">
        <title>Genomic Encyclopedia of Type Strains, Phase IV (KMG-IV): sequencing the most valuable type-strain genomes for metagenomic binning, comparative biology and taxonomic classification.</title>
        <authorList>
            <person name="Goeker M."/>
        </authorList>
    </citation>
    <scope>NUCLEOTIDE SEQUENCE [LARGE SCALE GENOMIC DNA]</scope>
    <source>
        <strain evidence="3 4">DSM 18048</strain>
    </source>
</reference>
<dbReference type="InterPro" id="IPR012166">
    <property type="entry name" value="Uncharacterised_RocB"/>
</dbReference>
<keyword evidence="4" id="KW-1185">Reference proteome</keyword>
<dbReference type="InterPro" id="IPR001261">
    <property type="entry name" value="ArgE/DapE_CS"/>
</dbReference>
<dbReference type="PANTHER" id="PTHR43808">
    <property type="entry name" value="ACETYLORNITHINE DEACETYLASE"/>
    <property type="match status" value="1"/>
</dbReference>
<evidence type="ECO:0000256" key="1">
    <source>
        <dbReference type="ARBA" id="ARBA00022801"/>
    </source>
</evidence>
<dbReference type="OrthoDB" id="9815360at2"/>
<dbReference type="AlphaFoldDB" id="A0A318SKG7"/>